<name>I3R6U9_HALMT</name>
<feature type="domain" description="HAMP" evidence="7">
    <location>
        <begin position="370"/>
        <end position="423"/>
    </location>
</feature>
<gene>
    <name evidence="8" type="primary">htr18</name>
    <name evidence="8" type="ordered locus">HFX_2271</name>
    <name evidence="9" type="ORF">BM92_12105</name>
    <name evidence="10" type="ORF">C439_13154</name>
    <name evidence="11" type="ORF">E6P09_00340</name>
</gene>
<dbReference type="RefSeq" id="WP_004059680.1">
    <property type="nucleotide sequence ID" value="NC_017941.2"/>
</dbReference>
<dbReference type="SMART" id="SM00304">
    <property type="entry name" value="HAMP"/>
    <property type="match status" value="2"/>
</dbReference>
<dbReference type="EMBL" id="CP001868">
    <property type="protein sequence ID" value="AFK19959.2"/>
    <property type="molecule type" value="Genomic_DNA"/>
</dbReference>
<feature type="compositionally biased region" description="Acidic residues" evidence="4">
    <location>
        <begin position="757"/>
        <end position="776"/>
    </location>
</feature>
<evidence type="ECO:0000256" key="2">
    <source>
        <dbReference type="ARBA" id="ARBA00029447"/>
    </source>
</evidence>
<dbReference type="GeneID" id="40154819"/>
<dbReference type="OrthoDB" id="8523at2157"/>
<dbReference type="Proteomes" id="UP000299011">
    <property type="component" value="Chromosome"/>
</dbReference>
<dbReference type="Proteomes" id="UP000027075">
    <property type="component" value="Chromosome"/>
</dbReference>
<dbReference type="PROSITE" id="PS50885">
    <property type="entry name" value="HAMP"/>
    <property type="match status" value="2"/>
</dbReference>
<evidence type="ECO:0000259" key="6">
    <source>
        <dbReference type="PROSITE" id="PS50111"/>
    </source>
</evidence>
<dbReference type="GO" id="GO:0007165">
    <property type="term" value="P:signal transduction"/>
    <property type="evidence" value="ECO:0007669"/>
    <property type="project" value="UniProtKB-KW"/>
</dbReference>
<dbReference type="eggNOG" id="arCOG02320">
    <property type="taxonomic scope" value="Archaea"/>
</dbReference>
<dbReference type="PANTHER" id="PTHR32089">
    <property type="entry name" value="METHYL-ACCEPTING CHEMOTAXIS PROTEIN MCPB"/>
    <property type="match status" value="1"/>
</dbReference>
<evidence type="ECO:0000256" key="3">
    <source>
        <dbReference type="PROSITE-ProRule" id="PRU00284"/>
    </source>
</evidence>
<evidence type="ECO:0000313" key="11">
    <source>
        <dbReference type="EMBL" id="QCQ73812.1"/>
    </source>
</evidence>
<dbReference type="EMBL" id="CP039139">
    <property type="protein sequence ID" value="QCQ73812.1"/>
    <property type="molecule type" value="Genomic_DNA"/>
</dbReference>
<reference evidence="8" key="1">
    <citation type="journal article" date="2012" name="Appl. Environ. Microbiol.">
        <title>Identification of the haloarchaeal phasin (PhaP) that functions in polyhydroxyalkanoate accumulation and granule formation in Haloferax mediterranei.</title>
        <authorList>
            <person name="Cai S."/>
            <person name="Cai L."/>
            <person name="Liu H."/>
            <person name="Liu X."/>
            <person name="Han J."/>
            <person name="Zhou J."/>
            <person name="Xiang H."/>
        </authorList>
    </citation>
    <scope>NUCLEOTIDE SEQUENCE</scope>
    <source>
        <strain evidence="8">CGMCC 1.2087</strain>
    </source>
</reference>
<dbReference type="KEGG" id="hme:HFX_2271"/>
<dbReference type="Proteomes" id="UP000006469">
    <property type="component" value="Chromosome"/>
</dbReference>
<feature type="compositionally biased region" description="Polar residues" evidence="4">
    <location>
        <begin position="744"/>
        <end position="753"/>
    </location>
</feature>
<evidence type="ECO:0000313" key="9">
    <source>
        <dbReference type="EMBL" id="AHZ23335.1"/>
    </source>
</evidence>
<dbReference type="CDD" id="cd11386">
    <property type="entry name" value="MCP_signal"/>
    <property type="match status" value="1"/>
</dbReference>
<feature type="compositionally biased region" description="Low complexity" evidence="4">
    <location>
        <begin position="844"/>
        <end position="856"/>
    </location>
</feature>
<reference evidence="8 12" key="2">
    <citation type="journal article" date="2012" name="J. Bacteriol.">
        <title>Complete genome sequence of the metabolically versatile halophilic archaeon Haloferax mediterranei, a poly(3-hydroxybutyrate-co-3-hydroxyvalerate) producer.</title>
        <authorList>
            <person name="Han J."/>
            <person name="Zhang F."/>
            <person name="Hou J."/>
            <person name="Liu X."/>
            <person name="Li M."/>
            <person name="Liu H."/>
            <person name="Cai L."/>
            <person name="Zhang B."/>
            <person name="Chen Y."/>
            <person name="Zhou J."/>
            <person name="Hu S."/>
            <person name="Xiang H."/>
        </authorList>
    </citation>
    <scope>NUCLEOTIDE SEQUENCE [LARGE SCALE GENOMIC DNA]</scope>
    <source>
        <strain evidence="12">ATCC 33500 / DSM 1411 / JCM 8866 / NBRC 14739 / NCIMB 2177 / R-4</strain>
        <strain evidence="8">CGMCC 1.2087</strain>
    </source>
</reference>
<evidence type="ECO:0000259" key="7">
    <source>
        <dbReference type="PROSITE" id="PS50885"/>
    </source>
</evidence>
<dbReference type="STRING" id="523841.HFX_2271"/>
<dbReference type="Pfam" id="PF00015">
    <property type="entry name" value="MCPsignal"/>
    <property type="match status" value="1"/>
</dbReference>
<dbReference type="HOGENOM" id="CLU_000445_107_19_2"/>
<evidence type="ECO:0000313" key="8">
    <source>
        <dbReference type="EMBL" id="AFK19959.2"/>
    </source>
</evidence>
<evidence type="ECO:0000256" key="4">
    <source>
        <dbReference type="SAM" id="MobiDB-lite"/>
    </source>
</evidence>
<evidence type="ECO:0000313" key="10">
    <source>
        <dbReference type="EMBL" id="ELZ99503.1"/>
    </source>
</evidence>
<evidence type="ECO:0000313" key="12">
    <source>
        <dbReference type="Proteomes" id="UP000006469"/>
    </source>
</evidence>
<proteinExistence type="inferred from homology"/>
<dbReference type="EMBL" id="AOLO01000011">
    <property type="protein sequence ID" value="ELZ99503.1"/>
    <property type="molecule type" value="Genomic_DNA"/>
</dbReference>
<dbReference type="PROSITE" id="PS50111">
    <property type="entry name" value="CHEMOTAXIS_TRANSDUC_2"/>
    <property type="match status" value="1"/>
</dbReference>
<feature type="compositionally biased region" description="Acidic residues" evidence="4">
    <location>
        <begin position="785"/>
        <end position="802"/>
    </location>
</feature>
<feature type="transmembrane region" description="Helical" evidence="5">
    <location>
        <begin position="291"/>
        <end position="314"/>
    </location>
</feature>
<evidence type="ECO:0000256" key="1">
    <source>
        <dbReference type="ARBA" id="ARBA00023224"/>
    </source>
</evidence>
<dbReference type="Gene3D" id="6.10.250.1910">
    <property type="match status" value="1"/>
</dbReference>
<reference evidence="10 13" key="3">
    <citation type="journal article" date="2014" name="PLoS Genet.">
        <title>Phylogenetically driven sequencing of extremely halophilic archaea reveals strategies for static and dynamic osmo-response.</title>
        <authorList>
            <person name="Becker E.A."/>
            <person name="Seitzer P.M."/>
            <person name="Tritt A."/>
            <person name="Larsen D."/>
            <person name="Krusor M."/>
            <person name="Yao A.I."/>
            <person name="Wu D."/>
            <person name="Madern D."/>
            <person name="Eisen J.A."/>
            <person name="Darling A.E."/>
            <person name="Facciotti M.T."/>
        </authorList>
    </citation>
    <scope>NUCLEOTIDE SEQUENCE [LARGE SCALE GENOMIC DNA]</scope>
    <source>
        <strain evidence="10">ATCC 33500</strain>
        <strain evidence="13">ATCC 33500 / DSM 1411 / JCM 8866 / NBRC 14739 / NCIMB 2177 / R-4</strain>
    </source>
</reference>
<dbReference type="PANTHER" id="PTHR32089:SF112">
    <property type="entry name" value="LYSOZYME-LIKE PROTEIN-RELATED"/>
    <property type="match status" value="1"/>
</dbReference>
<evidence type="ECO:0000313" key="15">
    <source>
        <dbReference type="Proteomes" id="UP000299011"/>
    </source>
</evidence>
<dbReference type="PaxDb" id="523841-HFX_2271"/>
<feature type="compositionally biased region" description="Acidic residues" evidence="4">
    <location>
        <begin position="812"/>
        <end position="823"/>
    </location>
</feature>
<dbReference type="InterPro" id="IPR004089">
    <property type="entry name" value="MCPsignal_dom"/>
</dbReference>
<dbReference type="AlphaFoldDB" id="I3R6U9"/>
<evidence type="ECO:0000256" key="5">
    <source>
        <dbReference type="SAM" id="Phobius"/>
    </source>
</evidence>
<dbReference type="GO" id="GO:0016020">
    <property type="term" value="C:membrane"/>
    <property type="evidence" value="ECO:0007669"/>
    <property type="project" value="InterPro"/>
</dbReference>
<keyword evidence="1 3" id="KW-0807">Transducer</keyword>
<feature type="region of interest" description="Disordered" evidence="4">
    <location>
        <begin position="726"/>
        <end position="856"/>
    </location>
</feature>
<keyword evidence="5" id="KW-0812">Transmembrane</keyword>
<dbReference type="CDD" id="cd06225">
    <property type="entry name" value="HAMP"/>
    <property type="match status" value="1"/>
</dbReference>
<keyword evidence="5" id="KW-1133">Transmembrane helix</keyword>
<reference evidence="8" key="5">
    <citation type="submission" date="2014-05" db="EMBL/GenBank/DDBJ databases">
        <authorList>
            <person name="Wang L."/>
            <person name="Yang H."/>
            <person name="Xiang H."/>
        </authorList>
    </citation>
    <scope>NUCLEOTIDE SEQUENCE</scope>
    <source>
        <strain evidence="8">CGMCC 1.2087</strain>
    </source>
</reference>
<dbReference type="Gene3D" id="1.10.287.950">
    <property type="entry name" value="Methyl-accepting chemotaxis protein"/>
    <property type="match status" value="1"/>
</dbReference>
<protein>
    <submittedName>
        <fullName evidence="8">MCP domain-containing signal transducer</fullName>
    </submittedName>
    <submittedName>
        <fullName evidence="11">Methyl-accepting chemotaxis protein</fullName>
    </submittedName>
    <submittedName>
        <fullName evidence="9">Transducer protein Htr36</fullName>
    </submittedName>
</protein>
<evidence type="ECO:0000313" key="14">
    <source>
        <dbReference type="Proteomes" id="UP000027075"/>
    </source>
</evidence>
<feature type="compositionally biased region" description="Basic and acidic residues" evidence="4">
    <location>
        <begin position="824"/>
        <end position="836"/>
    </location>
</feature>
<accession>I3R6U9</accession>
<feature type="transmembrane region" description="Helical" evidence="5">
    <location>
        <begin position="20"/>
        <end position="37"/>
    </location>
</feature>
<dbReference type="SMART" id="SM00283">
    <property type="entry name" value="MA"/>
    <property type="match status" value="1"/>
</dbReference>
<keyword evidence="5" id="KW-0472">Membrane</keyword>
<dbReference type="InterPro" id="IPR003660">
    <property type="entry name" value="HAMP_dom"/>
</dbReference>
<dbReference type="Proteomes" id="UP000011603">
    <property type="component" value="Unassembled WGS sequence"/>
</dbReference>
<dbReference type="Gene3D" id="3.30.450.20">
    <property type="entry name" value="PAS domain"/>
    <property type="match status" value="1"/>
</dbReference>
<dbReference type="eggNOG" id="arCOG02362">
    <property type="taxonomic scope" value="Archaea"/>
</dbReference>
<reference evidence="9 14" key="4">
    <citation type="submission" date="2014-04" db="EMBL/GenBank/DDBJ databases">
        <title>Transcriptional profiles of Haloferax mediterranei on the basis of nitrogen availability.</title>
        <authorList>
            <person name="Bautista V."/>
        </authorList>
    </citation>
    <scope>NUCLEOTIDE SEQUENCE [LARGE SCALE GENOMIC DNA]</scope>
    <source>
        <strain evidence="9">ATCC 33500</strain>
        <strain evidence="14">ATCC 33500 / DSM 1411 / JCM 8866 / NBRC 14739 / NCIMB 2177 / R-4</strain>
    </source>
</reference>
<feature type="domain" description="Methyl-accepting transducer" evidence="6">
    <location>
        <begin position="442"/>
        <end position="678"/>
    </location>
</feature>
<reference evidence="11 15" key="6">
    <citation type="submission" date="2019-04" db="EMBL/GenBank/DDBJ databases">
        <title>Methylomes of two halophilic Archaea, Haloarcula marismortui and Haloferax mediterranei.</title>
        <authorList>
            <person name="DasSarma S."/>
            <person name="DasSarma P."/>
            <person name="DasSarma S."/>
            <person name="Fomenkov A."/>
            <person name="Vincze T."/>
            <person name="Anton B.P."/>
            <person name="Roberts R.J."/>
        </authorList>
    </citation>
    <scope>NUCLEOTIDE SEQUENCE [LARGE SCALE GENOMIC DNA]</scope>
    <source>
        <strain evidence="11">ATCC 33500</strain>
        <strain evidence="15">ATCC 33500 / DSM 1411 / JCM 8866 / NBRC 14739 / NCIMB 2177 / R-4</strain>
    </source>
</reference>
<organism evidence="8 12">
    <name type="scientific">Haloferax mediterranei (strain ATCC 33500 / DSM 1411 / JCM 8866 / NBRC 14739 / NCIMB 2177 / R-4)</name>
    <name type="common">Halobacterium mediterranei</name>
    <dbReference type="NCBI Taxonomy" id="523841"/>
    <lineage>
        <taxon>Archaea</taxon>
        <taxon>Methanobacteriati</taxon>
        <taxon>Methanobacteriota</taxon>
        <taxon>Stenosarchaea group</taxon>
        <taxon>Halobacteria</taxon>
        <taxon>Halobacteriales</taxon>
        <taxon>Haloferacaceae</taxon>
        <taxon>Haloferax</taxon>
    </lineage>
</organism>
<dbReference type="SUPFAM" id="SSF58104">
    <property type="entry name" value="Methyl-accepting chemotaxis protein (MCP) signaling domain"/>
    <property type="match status" value="1"/>
</dbReference>
<comment type="similarity">
    <text evidence="2">Belongs to the methyl-accepting chemotaxis (MCP) protein family.</text>
</comment>
<evidence type="ECO:0000313" key="13">
    <source>
        <dbReference type="Proteomes" id="UP000011603"/>
    </source>
</evidence>
<feature type="domain" description="HAMP" evidence="7">
    <location>
        <begin position="311"/>
        <end position="363"/>
    </location>
</feature>
<dbReference type="PATRIC" id="fig|523841.21.peg.2653"/>
<dbReference type="EMBL" id="CP007551">
    <property type="protein sequence ID" value="AHZ23335.1"/>
    <property type="molecule type" value="Genomic_DNA"/>
</dbReference>
<accession>M0IUN8</accession>
<sequence length="856" mass="89841">MRLATLVPTVLRRSYLRKFLLVLLVVAGVMGGFGLYVSDMVGQEVRADAHAELEMVATLEAEELSSWMDGYTQTARMLSEYEDIRTGDPETIDEALETEKDNLPSEVLAIHYVKPSNRKIVRSTDGVIETKSVSDLDVSWTTGALTMYDPDGVAISEVYRYGGGERLAFLSPVEGRDGAVMVVVDATEHAKTLSEPVEGSRTRVVTAEQVIAFDKYGNNVLTKYRDGTETPALDAALDGNAGVLERAGEKGTQNEDSVVAYAPVSGTSWAVIIEAPPQNAYAVAQFVERDIAILIGVALGGLALVGLTIGRGTVVSLRRLRKRADTLAGGDLDVDLTTQRVDEFGVLTEAFAEMRDGLRDRIEAAEAASRDLANAATDYQKTMDRAATGDLTVRTTVEPDDEAMAAVGEGIDAMLADLEATVGQVATFAATVDAAGERVTAGTEEVSSASERVEQATAEISEGAAEQASLLDEVSSEMQDLSATVQEVAASADELAQLTSDATKYGEAGRDASAAVHEEMANIDDRVASAAEGVETLREEVTEIGEVVDLIEDIADQTNLLALNASIEAARAGEAGEGFAVVAESVKELAGETAEATTEIADSIAAVETAADETVEEVRAAREQVSQGSETVEEGVEAIDEAVDRLDEVDHGVAAIDEATATQASAAQSVAVLADEAAEIASETQTEAADVANAAHDQNDAMVGVAGQMQELSSTTDELRSLADRFEVRDEATVGDGAGERPGSSDTDQVTGGDNTGEVDDIDEVDDAEAGDEPNEFGEPSESSDPSESDESNELDEPDDSAEPDKPTGPDEPAESAEPVDSDEPNKKSVDAEARESMSSPTMADLAADGPGADGE</sequence>
<keyword evidence="13" id="KW-1185">Reference proteome</keyword>
<dbReference type="Pfam" id="PF00672">
    <property type="entry name" value="HAMP"/>
    <property type="match status" value="1"/>
</dbReference>